<keyword evidence="4" id="KW-0963">Cytoplasm</keyword>
<dbReference type="InterPro" id="IPR013819">
    <property type="entry name" value="LipOase_C"/>
</dbReference>
<dbReference type="Gene3D" id="2.60.60.20">
    <property type="entry name" value="PLAT/LH2 domain"/>
    <property type="match status" value="1"/>
</dbReference>
<dbReference type="PROSITE" id="PS50095">
    <property type="entry name" value="PLAT"/>
    <property type="match status" value="1"/>
</dbReference>
<feature type="binding site" evidence="11">
    <location>
        <position position="20"/>
    </location>
    <ligand>
        <name>Ca(2+)</name>
        <dbReference type="ChEBI" id="CHEBI:29108"/>
        <label>1</label>
    </ligand>
</feature>
<feature type="binding site" evidence="10">
    <location>
        <position position="551"/>
    </location>
    <ligand>
        <name>Fe cation</name>
        <dbReference type="ChEBI" id="CHEBI:24875"/>
        <note>catalytic</note>
    </ligand>
</feature>
<keyword evidence="18" id="KW-1185">Reference proteome</keyword>
<evidence type="ECO:0000256" key="4">
    <source>
        <dbReference type="ARBA" id="ARBA00022490"/>
    </source>
</evidence>
<comment type="cofactor">
    <cofactor evidence="10">
        <name>Fe cation</name>
        <dbReference type="ChEBI" id="CHEBI:24875"/>
    </cofactor>
    <text evidence="10">Binds 1 Fe cation per subunit.</text>
</comment>
<dbReference type="GeneID" id="108891324"/>
<dbReference type="GO" id="GO:0016853">
    <property type="term" value="F:isomerase activity"/>
    <property type="evidence" value="ECO:0007669"/>
    <property type="project" value="UniProtKB-KW"/>
</dbReference>
<dbReference type="Gene3D" id="1.20.245.10">
    <property type="entry name" value="Lipoxygenase-1, Domain 5"/>
    <property type="match status" value="1"/>
</dbReference>
<evidence type="ECO:0000313" key="17">
    <source>
        <dbReference type="Ensembl" id="ENSLCAP00010047588.1"/>
    </source>
</evidence>
<dbReference type="Gene3D" id="3.10.450.60">
    <property type="match status" value="1"/>
</dbReference>
<reference evidence="17" key="3">
    <citation type="submission" date="2025-05" db="UniProtKB">
        <authorList>
            <consortium name="Ensembl"/>
        </authorList>
    </citation>
    <scope>IDENTIFICATION</scope>
</reference>
<dbReference type="GO" id="GO:0016702">
    <property type="term" value="F:oxidoreductase activity, acting on single donors with incorporation of molecular oxygen, incorporation of two atoms of oxygen"/>
    <property type="evidence" value="ECO:0007669"/>
    <property type="project" value="InterPro"/>
</dbReference>
<dbReference type="SUPFAM" id="SSF48484">
    <property type="entry name" value="Lipoxigenase"/>
    <property type="match status" value="1"/>
</dbReference>
<keyword evidence="9" id="KW-0443">Lipid metabolism</keyword>
<dbReference type="InParanoid" id="A0A4W6F9X9"/>
<comment type="caution">
    <text evidence="13">Lacks conserved residue(s) required for the propagation of feature annotation.</text>
</comment>
<reference evidence="19" key="2">
    <citation type="submission" date="2025-04" db="UniProtKB">
        <authorList>
            <consortium name="RefSeq"/>
        </authorList>
    </citation>
    <scope>IDENTIFICATION</scope>
    <source>
        <tissue evidence="19">Brain</tissue>
    </source>
</reference>
<dbReference type="PROSITE" id="PS00081">
    <property type="entry name" value="LIPOXYGENASE_2"/>
    <property type="match status" value="1"/>
</dbReference>
<reference evidence="18" key="1">
    <citation type="submission" date="2015-09" db="EMBL/GenBank/DDBJ databases">
        <authorList>
            <person name="Sai Rama Sridatta P."/>
        </authorList>
    </citation>
    <scope>NUCLEOTIDE SEQUENCE [LARGE SCALE GENOMIC DNA]</scope>
</reference>
<keyword evidence="19" id="KW-0413">Isomerase</keyword>
<dbReference type="GeneTree" id="ENSGT00940000155191"/>
<comment type="subcellular location">
    <subcellularLocation>
        <location evidence="1">Cytoplasm</location>
    </subcellularLocation>
</comment>
<dbReference type="KEGG" id="lcf:108891324"/>
<protein>
    <submittedName>
        <fullName evidence="19">Hydroperoxide isomerase ALOXE3</fullName>
    </submittedName>
    <submittedName>
        <fullName evidence="17">Zgc:152891</fullName>
    </submittedName>
</protein>
<keyword evidence="5 10" id="KW-0479">Metal-binding</keyword>
<dbReference type="RefSeq" id="XP_018543972.1">
    <property type="nucleotide sequence ID" value="XM_018688456.2"/>
</dbReference>
<evidence type="ECO:0000256" key="9">
    <source>
        <dbReference type="ARBA" id="ARBA00023098"/>
    </source>
</evidence>
<dbReference type="PROSITE" id="PS51393">
    <property type="entry name" value="LIPOXYGENASE_3"/>
    <property type="match status" value="1"/>
</dbReference>
<feature type="domain" description="Lipoxygenase" evidence="16">
    <location>
        <begin position="132"/>
        <end position="674"/>
    </location>
</feature>
<sequence>MASCQEFEVTVHTSPGPTCGTFSRLWLNLIGSQGETPPMIVNEGDLHLLPGSVCPVQIRTNDPLGRLVLVRLRLEALLGFPDLDWHCSHVEVRRVAKRPESGPEDPETQVFLCDKWLRTADGDVELRSGKLCLLKDETEEKLKQQRLKQLQHQQKLIRWRVFVDGAPQCVDLNSLSELGPNLSYTHKSSAPNVHCLKGFAGRAEAWTSFTELEMVFTHSGQHNNTAKFVRAHWKEDWYFGYQCLNGCNPLLLRQIRLLPPHLSVTPDMLRPFLPEDSSLEQELQKGTIYLLDYEVLDTVPANVINGKQTYLSAPLCLLHLNQQQQLVPIAIQLQQTPGPQNPVFLPSDPSCDWLLAKIWVHSADFQCHQLASHYLRTHMLGEMCCVATLRQLPEVHPLHQLLIPHVRTSLQINFQARVSLLAANGVFDKAVGCGLDALPVLLSRASQRIHYRSLCVPDDLSDRGMDELPQSYYAQDALRIWDALHRFVVRWVDLYYSADSEVQQDSELQQWLTDINTHGFTHNSGFPQVFQSKAEVSKFVTMIVYTSSALHAAVNFSQLDFALWVPNCPTSMMRPPPQVKGSVTDNDILSSLPDVNSSCRVLMSLTLLSQPSANFVPLCHYKEAVFREDAHRRLVEEVQAELKTISEDMSERNSQLELPYPYLCPGHIENSVAI</sequence>
<keyword evidence="7 14" id="KW-0560">Oxidoreductase</keyword>
<keyword evidence="8 10" id="KW-0408">Iron</keyword>
<dbReference type="InterPro" id="IPR020834">
    <property type="entry name" value="LipOase_CS"/>
</dbReference>
<dbReference type="AlphaFoldDB" id="A0A4W6F9X9"/>
<gene>
    <name evidence="17 19" type="primary">zgc:152891</name>
</gene>
<comment type="pathway">
    <text evidence="2">Lipid metabolism.</text>
</comment>
<organism evidence="17 18">
    <name type="scientific">Lates calcarifer</name>
    <name type="common">Barramundi</name>
    <name type="synonym">Holocentrus calcarifer</name>
    <dbReference type="NCBI Taxonomy" id="8187"/>
    <lineage>
        <taxon>Eukaryota</taxon>
        <taxon>Metazoa</taxon>
        <taxon>Chordata</taxon>
        <taxon>Craniata</taxon>
        <taxon>Vertebrata</taxon>
        <taxon>Euteleostomi</taxon>
        <taxon>Actinopterygii</taxon>
        <taxon>Neopterygii</taxon>
        <taxon>Teleostei</taxon>
        <taxon>Neoteleostei</taxon>
        <taxon>Acanthomorphata</taxon>
        <taxon>Carangaria</taxon>
        <taxon>Carangaria incertae sedis</taxon>
        <taxon>Centropomidae</taxon>
        <taxon>Lates</taxon>
    </lineage>
</organism>
<feature type="binding site" evidence="10">
    <location>
        <position position="378"/>
    </location>
    <ligand>
        <name>Fe cation</name>
        <dbReference type="ChEBI" id="CHEBI:24875"/>
        <note>catalytic</note>
    </ligand>
</feature>
<keyword evidence="6 14" id="KW-0223">Dioxygenase</keyword>
<dbReference type="PRINTS" id="PR00087">
    <property type="entry name" value="LIPOXYGENASE"/>
</dbReference>
<evidence type="ECO:0000259" key="16">
    <source>
        <dbReference type="PROSITE" id="PS51393"/>
    </source>
</evidence>
<evidence type="ECO:0000256" key="7">
    <source>
        <dbReference type="ARBA" id="ARBA00023002"/>
    </source>
</evidence>
<dbReference type="GO" id="GO:0005506">
    <property type="term" value="F:iron ion binding"/>
    <property type="evidence" value="ECO:0007669"/>
    <property type="project" value="InterPro"/>
</dbReference>
<feature type="binding site" evidence="10">
    <location>
        <position position="674"/>
    </location>
    <ligand>
        <name>Fe cation</name>
        <dbReference type="ChEBI" id="CHEBI:24875"/>
        <note>catalytic</note>
    </ligand>
</feature>
<evidence type="ECO:0000256" key="6">
    <source>
        <dbReference type="ARBA" id="ARBA00022964"/>
    </source>
</evidence>
<dbReference type="Proteomes" id="UP000694890">
    <property type="component" value="Unplaced"/>
</dbReference>
<dbReference type="Ensembl" id="ENSLCAT00010048767.1">
    <property type="protein sequence ID" value="ENSLCAP00010047588.1"/>
    <property type="gene ID" value="ENSLCAG00010022106.1"/>
</dbReference>
<evidence type="ECO:0000256" key="14">
    <source>
        <dbReference type="RuleBase" id="RU003974"/>
    </source>
</evidence>
<dbReference type="Pfam" id="PF00305">
    <property type="entry name" value="Lipoxygenase"/>
    <property type="match status" value="1"/>
</dbReference>
<dbReference type="InterPro" id="IPR001024">
    <property type="entry name" value="PLAT/LH2_dom"/>
</dbReference>
<feature type="binding site" evidence="10">
    <location>
        <position position="373"/>
    </location>
    <ligand>
        <name>Fe cation</name>
        <dbReference type="ChEBI" id="CHEBI:24875"/>
        <note>catalytic</note>
    </ligand>
</feature>
<evidence type="ECO:0000256" key="10">
    <source>
        <dbReference type="PIRSR" id="PIRSR601885-1"/>
    </source>
</evidence>
<evidence type="ECO:0000256" key="3">
    <source>
        <dbReference type="ARBA" id="ARBA00009419"/>
    </source>
</evidence>
<dbReference type="PRINTS" id="PR00467">
    <property type="entry name" value="MAMLPOXGNASE"/>
</dbReference>
<evidence type="ECO:0000256" key="1">
    <source>
        <dbReference type="ARBA" id="ARBA00004496"/>
    </source>
</evidence>
<evidence type="ECO:0000256" key="2">
    <source>
        <dbReference type="ARBA" id="ARBA00005189"/>
    </source>
</evidence>
<dbReference type="InterPro" id="IPR036392">
    <property type="entry name" value="PLAT/LH2_dom_sf"/>
</dbReference>
<dbReference type="PANTHER" id="PTHR11771">
    <property type="entry name" value="LIPOXYGENASE"/>
    <property type="match status" value="1"/>
</dbReference>
<proteinExistence type="inferred from homology"/>
<evidence type="ECO:0000313" key="18">
    <source>
        <dbReference type="Proteomes" id="UP000314980"/>
    </source>
</evidence>
<dbReference type="GO" id="GO:0005737">
    <property type="term" value="C:cytoplasm"/>
    <property type="evidence" value="ECO:0007669"/>
    <property type="project" value="UniProtKB-SubCell"/>
</dbReference>
<evidence type="ECO:0000313" key="19">
    <source>
        <dbReference type="RefSeq" id="XP_018543972.1"/>
    </source>
</evidence>
<dbReference type="InterPro" id="IPR036226">
    <property type="entry name" value="LipOase_C_sf"/>
</dbReference>
<dbReference type="GO" id="GO:0034440">
    <property type="term" value="P:lipid oxidation"/>
    <property type="evidence" value="ECO:0007669"/>
    <property type="project" value="InterPro"/>
</dbReference>
<dbReference type="OrthoDB" id="407298at2759"/>
<dbReference type="SUPFAM" id="SSF49723">
    <property type="entry name" value="Lipase/lipooxygenase domain (PLAT/LH2 domain)"/>
    <property type="match status" value="1"/>
</dbReference>
<feature type="binding site" evidence="11">
    <location>
        <position position="84"/>
    </location>
    <ligand>
        <name>Ca(2+)</name>
        <dbReference type="ChEBI" id="CHEBI:29108"/>
        <label>1</label>
    </ligand>
</feature>
<keyword evidence="11" id="KW-0106">Calcium</keyword>
<evidence type="ECO:0000256" key="8">
    <source>
        <dbReference type="ARBA" id="ARBA00023004"/>
    </source>
</evidence>
<dbReference type="InterPro" id="IPR001885">
    <property type="entry name" value="LipOase_mml"/>
</dbReference>
<feature type="site" description="Essential for stabilizing binding to COTL1" evidence="12">
    <location>
        <position position="116"/>
    </location>
</feature>
<comment type="similarity">
    <text evidence="3 14">Belongs to the lipoxygenase family.</text>
</comment>
<evidence type="ECO:0000256" key="13">
    <source>
        <dbReference type="PROSITE-ProRule" id="PRU00152"/>
    </source>
</evidence>
<evidence type="ECO:0000256" key="11">
    <source>
        <dbReference type="PIRSR" id="PIRSR601885-2"/>
    </source>
</evidence>
<name>A0A4W6F9X9_LATCA</name>
<feature type="domain" description="PLAT" evidence="15">
    <location>
        <begin position="5"/>
        <end position="131"/>
    </location>
</feature>
<dbReference type="PROSITE" id="PS00711">
    <property type="entry name" value="LIPOXYGENASE_1"/>
    <property type="match status" value="1"/>
</dbReference>
<dbReference type="InterPro" id="IPR020833">
    <property type="entry name" value="LipOase_Fe_BS"/>
</dbReference>
<dbReference type="InterPro" id="IPR000907">
    <property type="entry name" value="LipOase"/>
</dbReference>
<evidence type="ECO:0000259" key="15">
    <source>
        <dbReference type="PROSITE" id="PS50095"/>
    </source>
</evidence>
<dbReference type="Proteomes" id="UP000314980">
    <property type="component" value="Unassembled WGS sequence"/>
</dbReference>
<evidence type="ECO:0000256" key="5">
    <source>
        <dbReference type="ARBA" id="ARBA00022723"/>
    </source>
</evidence>
<accession>A0A4W6F9X9</accession>
<evidence type="ECO:0000256" key="12">
    <source>
        <dbReference type="PIRSR" id="PIRSR601885-3"/>
    </source>
</evidence>